<evidence type="ECO:0000256" key="2">
    <source>
        <dbReference type="SAM" id="SignalP"/>
    </source>
</evidence>
<gene>
    <name evidence="3" type="ORF">ACFPN2_34910</name>
</gene>
<evidence type="ECO:0000313" key="3">
    <source>
        <dbReference type="EMBL" id="MFC4314308.1"/>
    </source>
</evidence>
<reference evidence="4" key="1">
    <citation type="journal article" date="2019" name="Int. J. Syst. Evol. Microbiol.">
        <title>The Global Catalogue of Microorganisms (GCM) 10K type strain sequencing project: providing services to taxonomists for standard genome sequencing and annotation.</title>
        <authorList>
            <consortium name="The Broad Institute Genomics Platform"/>
            <consortium name="The Broad Institute Genome Sequencing Center for Infectious Disease"/>
            <person name="Wu L."/>
            <person name="Ma J."/>
        </authorList>
    </citation>
    <scope>NUCLEOTIDE SEQUENCE [LARGE SCALE GENOMIC DNA]</scope>
    <source>
        <strain evidence="4">CGMCC 1.10759</strain>
    </source>
</reference>
<keyword evidence="4" id="KW-1185">Reference proteome</keyword>
<keyword evidence="1" id="KW-0472">Membrane</keyword>
<accession>A0ABV8T3R6</accession>
<feature type="chain" id="PRO_5047342444" description="MxaA protein" evidence="2">
    <location>
        <begin position="26"/>
        <end position="293"/>
    </location>
</feature>
<keyword evidence="1" id="KW-0812">Transmembrane</keyword>
<feature type="transmembrane region" description="Helical" evidence="1">
    <location>
        <begin position="168"/>
        <end position="188"/>
    </location>
</feature>
<dbReference type="EMBL" id="JBHSDU010000015">
    <property type="protein sequence ID" value="MFC4314308.1"/>
    <property type="molecule type" value="Genomic_DNA"/>
</dbReference>
<name>A0ABV8T3R6_9GAMM</name>
<evidence type="ECO:0000256" key="1">
    <source>
        <dbReference type="SAM" id="Phobius"/>
    </source>
</evidence>
<organism evidence="3 4">
    <name type="scientific">Steroidobacter flavus</name>
    <dbReference type="NCBI Taxonomy" id="1842136"/>
    <lineage>
        <taxon>Bacteria</taxon>
        <taxon>Pseudomonadati</taxon>
        <taxon>Pseudomonadota</taxon>
        <taxon>Gammaproteobacteria</taxon>
        <taxon>Steroidobacterales</taxon>
        <taxon>Steroidobacteraceae</taxon>
        <taxon>Steroidobacter</taxon>
    </lineage>
</organism>
<proteinExistence type="predicted"/>
<comment type="caution">
    <text evidence="3">The sequence shown here is derived from an EMBL/GenBank/DDBJ whole genome shotgun (WGS) entry which is preliminary data.</text>
</comment>
<protein>
    <recommendedName>
        <fullName evidence="5">MxaA protein</fullName>
    </recommendedName>
</protein>
<keyword evidence="1" id="KW-1133">Transmembrane helix</keyword>
<sequence>MSRGTDMFRIALLMACTACATDAVAAQEPSPVRAGARSSPAVVDQPRPFGYVVGDLVTQRVLLNFEPAALPPGQRVSIWFERRPPRIEKTSDGHRWLVIDYQLINAPPELATVQLPAWEIKDKTHGAQLKIPATPISIAPLISNASGAELRPDRNVSTIDTAPSRASVVLWSIALGITLVVWLAWFQWRNWRDSHNRPFARALHDLRHLDETAPEAWQAVHRAFDQTAGRVLQIETLPTLFEHAPHLQPQRAEIERFFAQSNERFFGAGPPSNLVSVRALCQELRRIERRQAP</sequence>
<dbReference type="Proteomes" id="UP001595904">
    <property type="component" value="Unassembled WGS sequence"/>
</dbReference>
<evidence type="ECO:0000313" key="4">
    <source>
        <dbReference type="Proteomes" id="UP001595904"/>
    </source>
</evidence>
<dbReference type="RefSeq" id="WP_380605381.1">
    <property type="nucleotide sequence ID" value="NZ_JBHSDU010000015.1"/>
</dbReference>
<keyword evidence="2" id="KW-0732">Signal</keyword>
<feature type="signal peptide" evidence="2">
    <location>
        <begin position="1"/>
        <end position="25"/>
    </location>
</feature>
<evidence type="ECO:0008006" key="5">
    <source>
        <dbReference type="Google" id="ProtNLM"/>
    </source>
</evidence>